<evidence type="ECO:0000313" key="5">
    <source>
        <dbReference type="Proteomes" id="UP001369815"/>
    </source>
</evidence>
<dbReference type="PANTHER" id="PTHR10334">
    <property type="entry name" value="CYSTEINE-RICH SECRETORY PROTEIN-RELATED"/>
    <property type="match status" value="1"/>
</dbReference>
<evidence type="ECO:0000313" key="4">
    <source>
        <dbReference type="EMBL" id="KAK6956323.1"/>
    </source>
</evidence>
<name>A0AAX6MV64_9PEZI</name>
<gene>
    <name evidence="4" type="ORF">Daesc_001599</name>
</gene>
<dbReference type="SUPFAM" id="SSF55797">
    <property type="entry name" value="PR-1-like"/>
    <property type="match status" value="1"/>
</dbReference>
<dbReference type="FunFam" id="3.40.33.10:FF:000018">
    <property type="entry name" value="SCP-like extracellular protein, putative"/>
    <property type="match status" value="1"/>
</dbReference>
<dbReference type="PRINTS" id="PR00837">
    <property type="entry name" value="V5TPXLIKE"/>
</dbReference>
<dbReference type="CDD" id="cd05380">
    <property type="entry name" value="CAP_euk"/>
    <property type="match status" value="1"/>
</dbReference>
<dbReference type="Gene3D" id="3.40.33.10">
    <property type="entry name" value="CAP"/>
    <property type="match status" value="1"/>
</dbReference>
<proteinExistence type="predicted"/>
<accession>A0AAX6MV64</accession>
<evidence type="ECO:0000256" key="2">
    <source>
        <dbReference type="SAM" id="SignalP"/>
    </source>
</evidence>
<dbReference type="Pfam" id="PF00188">
    <property type="entry name" value="CAP"/>
    <property type="match status" value="1"/>
</dbReference>
<dbReference type="EMBL" id="JBANMG010000002">
    <property type="protein sequence ID" value="KAK6956323.1"/>
    <property type="molecule type" value="Genomic_DNA"/>
</dbReference>
<keyword evidence="2" id="KW-0732">Signal</keyword>
<keyword evidence="5" id="KW-1185">Reference proteome</keyword>
<comment type="caution">
    <text evidence="4">The sequence shown here is derived from an EMBL/GenBank/DDBJ whole genome shotgun (WGS) entry which is preliminary data.</text>
</comment>
<sequence>MRSSILVAAGAASLAVGSPVEVEKRAIETQWVTDFFTVTVTGGQPKPTFWGPNERPVDSNPPAPAVTESPEAPPPPPEPTVVLVTETLQAPPPPETTQPPAEEEPAPSPEPQPEPEPEPTPEPEPEPAPEPAPSDFVGLAIQHHNFHRSNHSSPELKWSEKLAGYAYQTSLSCKMQHDMDQGDKGYGQNLANWATSADAIKLGETGAIKMAVSDMWYNGEFNNFLPDYYGKESPDMSNFESWGHMSQLVWKESTEVGCSSHYCERGTMYDDFDAWFTVCNYSPPGNIGGAYGANVLRPVGKATVTA</sequence>
<dbReference type="InterPro" id="IPR001283">
    <property type="entry name" value="CRISP-related"/>
</dbReference>
<feature type="signal peptide" evidence="2">
    <location>
        <begin position="1"/>
        <end position="17"/>
    </location>
</feature>
<reference evidence="4 5" key="1">
    <citation type="journal article" date="2024" name="Front Chem Biol">
        <title>Unveiling the potential of Daldinia eschscholtzii MFLUCC 19-0629 through bioactivity and bioinformatics studies for enhanced sustainable agriculture production.</title>
        <authorList>
            <person name="Brooks S."/>
            <person name="Weaver J.A."/>
            <person name="Klomchit A."/>
            <person name="Alharthi S.A."/>
            <person name="Onlamun T."/>
            <person name="Nurani R."/>
            <person name="Vong T.K."/>
            <person name="Alberti F."/>
            <person name="Greco C."/>
        </authorList>
    </citation>
    <scope>NUCLEOTIDE SEQUENCE [LARGE SCALE GENOMIC DNA]</scope>
    <source>
        <strain evidence="4">MFLUCC 19-0629</strain>
    </source>
</reference>
<feature type="compositionally biased region" description="Acidic residues" evidence="1">
    <location>
        <begin position="113"/>
        <end position="127"/>
    </location>
</feature>
<feature type="region of interest" description="Disordered" evidence="1">
    <location>
        <begin position="43"/>
        <end position="136"/>
    </location>
</feature>
<dbReference type="AlphaFoldDB" id="A0AAX6MV64"/>
<dbReference type="Proteomes" id="UP001369815">
    <property type="component" value="Unassembled WGS sequence"/>
</dbReference>
<feature type="compositionally biased region" description="Low complexity" evidence="1">
    <location>
        <begin position="80"/>
        <end position="89"/>
    </location>
</feature>
<dbReference type="SMART" id="SM00198">
    <property type="entry name" value="SCP"/>
    <property type="match status" value="1"/>
</dbReference>
<dbReference type="InterPro" id="IPR014044">
    <property type="entry name" value="CAP_dom"/>
</dbReference>
<evidence type="ECO:0000256" key="1">
    <source>
        <dbReference type="SAM" id="MobiDB-lite"/>
    </source>
</evidence>
<feature type="domain" description="SCP" evidence="3">
    <location>
        <begin position="135"/>
        <end position="289"/>
    </location>
</feature>
<evidence type="ECO:0000259" key="3">
    <source>
        <dbReference type="SMART" id="SM00198"/>
    </source>
</evidence>
<organism evidence="4 5">
    <name type="scientific">Daldinia eschscholtzii</name>
    <dbReference type="NCBI Taxonomy" id="292717"/>
    <lineage>
        <taxon>Eukaryota</taxon>
        <taxon>Fungi</taxon>
        <taxon>Dikarya</taxon>
        <taxon>Ascomycota</taxon>
        <taxon>Pezizomycotina</taxon>
        <taxon>Sordariomycetes</taxon>
        <taxon>Xylariomycetidae</taxon>
        <taxon>Xylariales</taxon>
        <taxon>Hypoxylaceae</taxon>
        <taxon>Daldinia</taxon>
    </lineage>
</organism>
<dbReference type="InterPro" id="IPR035940">
    <property type="entry name" value="CAP_sf"/>
</dbReference>
<protein>
    <recommendedName>
        <fullName evidence="3">SCP domain-containing protein</fullName>
    </recommendedName>
</protein>
<feature type="chain" id="PRO_5043904227" description="SCP domain-containing protein" evidence="2">
    <location>
        <begin position="18"/>
        <end position="306"/>
    </location>
</feature>